<dbReference type="EMBL" id="BOOQ01000043">
    <property type="protein sequence ID" value="GII49560.1"/>
    <property type="molecule type" value="Genomic_DNA"/>
</dbReference>
<dbReference type="AlphaFoldDB" id="A0A8J3V437"/>
<keyword evidence="2" id="KW-0732">Signal</keyword>
<feature type="compositionally biased region" description="Low complexity" evidence="1">
    <location>
        <begin position="24"/>
        <end position="41"/>
    </location>
</feature>
<evidence type="ECO:0000256" key="1">
    <source>
        <dbReference type="SAM" id="MobiDB-lite"/>
    </source>
</evidence>
<keyword evidence="5" id="KW-1185">Reference proteome</keyword>
<feature type="signal peptide" evidence="2">
    <location>
        <begin position="1"/>
        <end position="27"/>
    </location>
</feature>
<feature type="domain" description="DUF8094" evidence="3">
    <location>
        <begin position="53"/>
        <end position="346"/>
    </location>
</feature>
<organism evidence="4 5">
    <name type="scientific">Planotetraspora silvatica</name>
    <dbReference type="NCBI Taxonomy" id="234614"/>
    <lineage>
        <taxon>Bacteria</taxon>
        <taxon>Bacillati</taxon>
        <taxon>Actinomycetota</taxon>
        <taxon>Actinomycetes</taxon>
        <taxon>Streptosporangiales</taxon>
        <taxon>Streptosporangiaceae</taxon>
        <taxon>Planotetraspora</taxon>
    </lineage>
</organism>
<sequence>MNGVVRSALVVALLAGTAAACTGPAPAAPSASPAAATSSAPVPSPSHSPEPQAVTVPEAEKAFSGFLATDDVLRAAGADRWTLSLARDGQRPITAAQIHSYGAKPPHYTWAHPAVFVPRQSAGAGLQWFAATAERRNSTGDVRTAVFAFTRPSAASRWQNSFESLVYPGDEPPKISVDAEGYATSLATRDQSVAISPNLMGPLHATVAEEGQDGYASGLIAPGPQTTGFSAVIKADKQKALKNGLNYNSLFAIAATYPSFALRTGDGGALMFYTLIRTSTWTPELEFAKGRPVPIPPAARWTLQNPVIWDERRIEETQQYVSAVPPKTSTAPARVIAYDNFVTRASAT</sequence>
<dbReference type="Pfam" id="PF26366">
    <property type="entry name" value="DUF8094"/>
    <property type="match status" value="1"/>
</dbReference>
<gene>
    <name evidence="4" type="ORF">Psi02_59840</name>
</gene>
<proteinExistence type="predicted"/>
<comment type="caution">
    <text evidence="4">The sequence shown here is derived from an EMBL/GenBank/DDBJ whole genome shotgun (WGS) entry which is preliminary data.</text>
</comment>
<dbReference type="InterPro" id="IPR058407">
    <property type="entry name" value="DUF8094"/>
</dbReference>
<feature type="chain" id="PRO_5035304624" description="DUF8094 domain-containing protein" evidence="2">
    <location>
        <begin position="28"/>
        <end position="348"/>
    </location>
</feature>
<feature type="region of interest" description="Disordered" evidence="1">
    <location>
        <begin position="24"/>
        <end position="52"/>
    </location>
</feature>
<accession>A0A8J3V437</accession>
<evidence type="ECO:0000256" key="2">
    <source>
        <dbReference type="SAM" id="SignalP"/>
    </source>
</evidence>
<protein>
    <recommendedName>
        <fullName evidence="3">DUF8094 domain-containing protein</fullName>
    </recommendedName>
</protein>
<evidence type="ECO:0000259" key="3">
    <source>
        <dbReference type="Pfam" id="PF26366"/>
    </source>
</evidence>
<dbReference type="Proteomes" id="UP000644610">
    <property type="component" value="Unassembled WGS sequence"/>
</dbReference>
<name>A0A8J3V437_9ACTN</name>
<evidence type="ECO:0000313" key="5">
    <source>
        <dbReference type="Proteomes" id="UP000644610"/>
    </source>
</evidence>
<reference evidence="4" key="1">
    <citation type="submission" date="2021-01" db="EMBL/GenBank/DDBJ databases">
        <title>Whole genome shotgun sequence of Planotetraspora silvatica NBRC 100141.</title>
        <authorList>
            <person name="Komaki H."/>
            <person name="Tamura T."/>
        </authorList>
    </citation>
    <scope>NUCLEOTIDE SEQUENCE</scope>
    <source>
        <strain evidence="4">NBRC 100141</strain>
    </source>
</reference>
<dbReference type="PROSITE" id="PS51257">
    <property type="entry name" value="PROKAR_LIPOPROTEIN"/>
    <property type="match status" value="1"/>
</dbReference>
<dbReference type="RefSeq" id="WP_203979125.1">
    <property type="nucleotide sequence ID" value="NZ_BAAAKY010000010.1"/>
</dbReference>
<evidence type="ECO:0000313" key="4">
    <source>
        <dbReference type="EMBL" id="GII49560.1"/>
    </source>
</evidence>